<reference evidence="1" key="1">
    <citation type="submission" date="2022-12" db="EMBL/GenBank/DDBJ databases">
        <title>Draft genome assemblies for two species of Escallonia (Escalloniales).</title>
        <authorList>
            <person name="Chanderbali A."/>
            <person name="Dervinis C."/>
            <person name="Anghel I."/>
            <person name="Soltis D."/>
            <person name="Soltis P."/>
            <person name="Zapata F."/>
        </authorList>
    </citation>
    <scope>NUCLEOTIDE SEQUENCE</scope>
    <source>
        <strain evidence="1">UCBG64.0493</strain>
        <tissue evidence="1">Leaf</tissue>
    </source>
</reference>
<protein>
    <submittedName>
        <fullName evidence="1">Uncharacterized protein</fullName>
    </submittedName>
</protein>
<evidence type="ECO:0000313" key="2">
    <source>
        <dbReference type="Proteomes" id="UP001188597"/>
    </source>
</evidence>
<dbReference type="AlphaFoldDB" id="A0AA89AF10"/>
<accession>A0AA89AF10</accession>
<sequence length="95" mass="10410">MIRSFANSAQISKNILAAIGTMLQAKATSGGNQRSDHTLLLLPRNDRDDPAGLLQFHRYERPQVCLSIPCSSLAALCCCCLLDECCCDPSIFFVF</sequence>
<dbReference type="Proteomes" id="UP001188597">
    <property type="component" value="Unassembled WGS sequence"/>
</dbReference>
<proteinExistence type="predicted"/>
<organism evidence="1 2">
    <name type="scientific">Escallonia herrerae</name>
    <dbReference type="NCBI Taxonomy" id="1293975"/>
    <lineage>
        <taxon>Eukaryota</taxon>
        <taxon>Viridiplantae</taxon>
        <taxon>Streptophyta</taxon>
        <taxon>Embryophyta</taxon>
        <taxon>Tracheophyta</taxon>
        <taxon>Spermatophyta</taxon>
        <taxon>Magnoliopsida</taxon>
        <taxon>eudicotyledons</taxon>
        <taxon>Gunneridae</taxon>
        <taxon>Pentapetalae</taxon>
        <taxon>asterids</taxon>
        <taxon>campanulids</taxon>
        <taxon>Escalloniales</taxon>
        <taxon>Escalloniaceae</taxon>
        <taxon>Escallonia</taxon>
    </lineage>
</organism>
<name>A0AA89AF10_9ASTE</name>
<keyword evidence="2" id="KW-1185">Reference proteome</keyword>
<evidence type="ECO:0000313" key="1">
    <source>
        <dbReference type="EMBL" id="KAK3000238.1"/>
    </source>
</evidence>
<comment type="caution">
    <text evidence="1">The sequence shown here is derived from an EMBL/GenBank/DDBJ whole genome shotgun (WGS) entry which is preliminary data.</text>
</comment>
<dbReference type="EMBL" id="JAVXUP010003058">
    <property type="protein sequence ID" value="KAK3000238.1"/>
    <property type="molecule type" value="Genomic_DNA"/>
</dbReference>
<gene>
    <name evidence="1" type="ORF">RJ639_023616</name>
</gene>